<dbReference type="EMBL" id="SCKX01000001">
    <property type="protein sequence ID" value="RWZ78775.1"/>
    <property type="molecule type" value="Genomic_DNA"/>
</dbReference>
<comment type="function">
    <text evidence="7">One of the primary rRNA binding proteins, it binds directly to 16S rRNA where it nucleates assembly of the body of the 30S subunit.</text>
</comment>
<dbReference type="InterPro" id="IPR036986">
    <property type="entry name" value="S4_RNA-bd_sf"/>
</dbReference>
<keyword evidence="3 7" id="KW-0694">RNA-binding</keyword>
<evidence type="ECO:0000256" key="2">
    <source>
        <dbReference type="ARBA" id="ARBA00022730"/>
    </source>
</evidence>
<dbReference type="PANTHER" id="PTHR11831">
    <property type="entry name" value="30S 40S RIBOSOMAL PROTEIN"/>
    <property type="match status" value="1"/>
</dbReference>
<dbReference type="PANTHER" id="PTHR11831:SF4">
    <property type="entry name" value="SMALL RIBOSOMAL SUBUNIT PROTEIN US4M"/>
    <property type="match status" value="1"/>
</dbReference>
<comment type="subunit">
    <text evidence="7">Part of the 30S ribosomal subunit. Contacts protein S5. The interaction surface between S4 and S5 is involved in control of translational fidelity.</text>
</comment>
<dbReference type="NCBIfam" id="NF003717">
    <property type="entry name" value="PRK05327.1"/>
    <property type="match status" value="1"/>
</dbReference>
<dbReference type="InterPro" id="IPR018079">
    <property type="entry name" value="Ribosomal_uS4_CS"/>
</dbReference>
<dbReference type="Pfam" id="PF01479">
    <property type="entry name" value="S4"/>
    <property type="match status" value="1"/>
</dbReference>
<dbReference type="GO" id="GO:0042274">
    <property type="term" value="P:ribosomal small subunit biogenesis"/>
    <property type="evidence" value="ECO:0007669"/>
    <property type="project" value="TreeGrafter"/>
</dbReference>
<dbReference type="AlphaFoldDB" id="A0A4Q0AHV8"/>
<evidence type="ECO:0000256" key="1">
    <source>
        <dbReference type="ARBA" id="ARBA00007465"/>
    </source>
</evidence>
<organism evidence="11 12">
    <name type="scientific">Candidatus Microsaccharimonas sossegonensis</name>
    <dbReference type="NCBI Taxonomy" id="2506948"/>
    <lineage>
        <taxon>Bacteria</taxon>
        <taxon>Candidatus Saccharimonadota</taxon>
        <taxon>Candidatus Saccharimonadia</taxon>
        <taxon>Candidatus Saccharimonadales</taxon>
        <taxon>Candidatus Saccharimonadaceae</taxon>
        <taxon>Candidatus Microsaccharimonas</taxon>
    </lineage>
</organism>
<dbReference type="GO" id="GO:0019843">
    <property type="term" value="F:rRNA binding"/>
    <property type="evidence" value="ECO:0007669"/>
    <property type="project" value="UniProtKB-UniRule"/>
</dbReference>
<feature type="domain" description="RNA-binding S4" evidence="9">
    <location>
        <begin position="93"/>
        <end position="159"/>
    </location>
</feature>
<comment type="similarity">
    <text evidence="1 7 8">Belongs to the universal ribosomal protein uS4 family.</text>
</comment>
<dbReference type="PROSITE" id="PS00632">
    <property type="entry name" value="RIBOSOMAL_S4"/>
    <property type="match status" value="1"/>
</dbReference>
<protein>
    <recommendedName>
        <fullName evidence="6 7">Small ribosomal subunit protein uS4</fullName>
    </recommendedName>
</protein>
<keyword evidence="12" id="KW-1185">Reference proteome</keyword>
<keyword evidence="4 7" id="KW-0689">Ribosomal protein</keyword>
<sequence length="205" mass="23001">MARDTSSIVKQSRREGYALHPKAHKVMAKKTGIPGQHANGRQGKSSLYLTQLREKQKVRRLYGLLEKQFAKLMNEASRRDGLAGENLLQLLEQRLDNVVYRAGFATSRRAARQLVGHGHFVLNGRRVDIPSIRVKAGDEIVVRPKSAKSGYFTVLDDIVKNSSQTALSWVKSDAKKMTITVTGVPTRAEAEPDINEQLIVEYYSR</sequence>
<dbReference type="Gene3D" id="1.10.1050.10">
    <property type="entry name" value="Ribosomal Protein S4 Delta 41, Chain A, domain 1"/>
    <property type="match status" value="1"/>
</dbReference>
<dbReference type="InterPro" id="IPR005709">
    <property type="entry name" value="Ribosomal_uS4_bac-type"/>
</dbReference>
<reference evidence="11" key="1">
    <citation type="submission" date="2019-01" db="EMBL/GenBank/DDBJ databases">
        <title>Genomic signatures and co-occurrence patterns of the ultra-small Saccharimodia (Patescibacteria phylum) suggest a symbiotic lifestyle.</title>
        <authorList>
            <person name="Lemos L."/>
            <person name="Medeiros J."/>
            <person name="Andreote F."/>
            <person name="Fernandes G."/>
            <person name="Varani A."/>
            <person name="Oliveira G."/>
            <person name="Pylro V."/>
        </authorList>
    </citation>
    <scope>NUCLEOTIDE SEQUENCE [LARGE SCALE GENOMIC DNA]</scope>
    <source>
        <strain evidence="11">AMD02</strain>
    </source>
</reference>
<evidence type="ECO:0000313" key="11">
    <source>
        <dbReference type="EMBL" id="RWZ78775.1"/>
    </source>
</evidence>
<comment type="caution">
    <text evidence="11">The sequence shown here is derived from an EMBL/GenBank/DDBJ whole genome shotgun (WGS) entry which is preliminary data.</text>
</comment>
<evidence type="ECO:0000256" key="4">
    <source>
        <dbReference type="ARBA" id="ARBA00022980"/>
    </source>
</evidence>
<dbReference type="FunFam" id="3.10.290.10:FF:000001">
    <property type="entry name" value="30S ribosomal protein S4"/>
    <property type="match status" value="1"/>
</dbReference>
<dbReference type="Proteomes" id="UP000289257">
    <property type="component" value="Unassembled WGS sequence"/>
</dbReference>
<dbReference type="SMART" id="SM01390">
    <property type="entry name" value="Ribosomal_S4"/>
    <property type="match status" value="1"/>
</dbReference>
<dbReference type="GO" id="GO:0015935">
    <property type="term" value="C:small ribosomal subunit"/>
    <property type="evidence" value="ECO:0007669"/>
    <property type="project" value="InterPro"/>
</dbReference>
<evidence type="ECO:0000256" key="5">
    <source>
        <dbReference type="ARBA" id="ARBA00023274"/>
    </source>
</evidence>
<feature type="domain" description="Small ribosomal subunit protein uS4 N-terminal" evidence="10">
    <location>
        <begin position="3"/>
        <end position="92"/>
    </location>
</feature>
<dbReference type="SMART" id="SM00363">
    <property type="entry name" value="S4"/>
    <property type="match status" value="1"/>
</dbReference>
<dbReference type="NCBIfam" id="TIGR01017">
    <property type="entry name" value="rpsD_bact"/>
    <property type="match status" value="1"/>
</dbReference>
<dbReference type="Pfam" id="PF00163">
    <property type="entry name" value="Ribosomal_S4"/>
    <property type="match status" value="1"/>
</dbReference>
<comment type="function">
    <text evidence="7">With S5 and S12 plays an important role in translational accuracy.</text>
</comment>
<dbReference type="InterPro" id="IPR022801">
    <property type="entry name" value="Ribosomal_uS4"/>
</dbReference>
<evidence type="ECO:0000256" key="3">
    <source>
        <dbReference type="ARBA" id="ARBA00022884"/>
    </source>
</evidence>
<evidence type="ECO:0000259" key="10">
    <source>
        <dbReference type="SMART" id="SM01390"/>
    </source>
</evidence>
<evidence type="ECO:0000256" key="7">
    <source>
        <dbReference type="HAMAP-Rule" id="MF_01306"/>
    </source>
</evidence>
<name>A0A4Q0AHV8_9BACT</name>
<dbReference type="InterPro" id="IPR002942">
    <property type="entry name" value="S4_RNA-bd"/>
</dbReference>
<gene>
    <name evidence="7" type="primary">rpsD</name>
    <name evidence="11" type="ORF">EOT05_03450</name>
</gene>
<dbReference type="SUPFAM" id="SSF55174">
    <property type="entry name" value="Alpha-L RNA-binding motif"/>
    <property type="match status" value="1"/>
</dbReference>
<proteinExistence type="inferred from homology"/>
<dbReference type="CDD" id="cd00165">
    <property type="entry name" value="S4"/>
    <property type="match status" value="1"/>
</dbReference>
<dbReference type="Gene3D" id="3.10.290.10">
    <property type="entry name" value="RNA-binding S4 domain"/>
    <property type="match status" value="1"/>
</dbReference>
<evidence type="ECO:0000259" key="9">
    <source>
        <dbReference type="SMART" id="SM00363"/>
    </source>
</evidence>
<accession>A0A4Q0AHV8</accession>
<evidence type="ECO:0000256" key="8">
    <source>
        <dbReference type="RuleBase" id="RU003699"/>
    </source>
</evidence>
<evidence type="ECO:0000313" key="12">
    <source>
        <dbReference type="Proteomes" id="UP000289257"/>
    </source>
</evidence>
<evidence type="ECO:0000256" key="6">
    <source>
        <dbReference type="ARBA" id="ARBA00035254"/>
    </source>
</evidence>
<dbReference type="GO" id="GO:0006412">
    <property type="term" value="P:translation"/>
    <property type="evidence" value="ECO:0007669"/>
    <property type="project" value="UniProtKB-UniRule"/>
</dbReference>
<keyword evidence="2 7" id="KW-0699">rRNA-binding</keyword>
<dbReference type="InterPro" id="IPR001912">
    <property type="entry name" value="Ribosomal_uS4_N"/>
</dbReference>
<dbReference type="GO" id="GO:0003735">
    <property type="term" value="F:structural constituent of ribosome"/>
    <property type="evidence" value="ECO:0007669"/>
    <property type="project" value="InterPro"/>
</dbReference>
<dbReference type="HAMAP" id="MF_01306_B">
    <property type="entry name" value="Ribosomal_uS4_B"/>
    <property type="match status" value="1"/>
</dbReference>
<keyword evidence="5 7" id="KW-0687">Ribonucleoprotein</keyword>
<dbReference type="PROSITE" id="PS50889">
    <property type="entry name" value="S4"/>
    <property type="match status" value="1"/>
</dbReference>